<dbReference type="AlphaFoldDB" id="A0A9Q3H9J4"/>
<reference evidence="2" key="1">
    <citation type="submission" date="2021-03" db="EMBL/GenBank/DDBJ databases">
        <title>Draft genome sequence of rust myrtle Austropuccinia psidii MF-1, a brazilian biotype.</title>
        <authorList>
            <person name="Quecine M.C."/>
            <person name="Pachon D.M.R."/>
            <person name="Bonatelli M.L."/>
            <person name="Correr F.H."/>
            <person name="Franceschini L.M."/>
            <person name="Leite T.F."/>
            <person name="Margarido G.R.A."/>
            <person name="Almeida C.A."/>
            <person name="Ferrarezi J.A."/>
            <person name="Labate C.A."/>
        </authorList>
    </citation>
    <scope>NUCLEOTIDE SEQUENCE</scope>
    <source>
        <strain evidence="2">MF-1</strain>
    </source>
</reference>
<evidence type="ECO:0000256" key="1">
    <source>
        <dbReference type="SAM" id="MobiDB-lite"/>
    </source>
</evidence>
<feature type="region of interest" description="Disordered" evidence="1">
    <location>
        <begin position="1"/>
        <end position="34"/>
    </location>
</feature>
<dbReference type="Proteomes" id="UP000765509">
    <property type="component" value="Unassembled WGS sequence"/>
</dbReference>
<dbReference type="EMBL" id="AVOT02013561">
    <property type="protein sequence ID" value="MBW0496332.1"/>
    <property type="molecule type" value="Genomic_DNA"/>
</dbReference>
<proteinExistence type="predicted"/>
<feature type="region of interest" description="Disordered" evidence="1">
    <location>
        <begin position="47"/>
        <end position="121"/>
    </location>
</feature>
<protein>
    <submittedName>
        <fullName evidence="2">Uncharacterized protein</fullName>
    </submittedName>
</protein>
<evidence type="ECO:0000313" key="2">
    <source>
        <dbReference type="EMBL" id="MBW0496332.1"/>
    </source>
</evidence>
<dbReference type="OrthoDB" id="2506366at2759"/>
<evidence type="ECO:0000313" key="3">
    <source>
        <dbReference type="Proteomes" id="UP000765509"/>
    </source>
</evidence>
<feature type="compositionally biased region" description="Polar residues" evidence="1">
    <location>
        <begin position="1"/>
        <end position="10"/>
    </location>
</feature>
<sequence length="196" mass="22187">MDQLSTSNLPPSAPGDTVEEHYAEESEEEDQTVQIQSLMKKIQDILLNQSKKKGKRRGFTSYTPGGSPSKLTLPRHVTPEESLSSHKPGPRATSTPETEPRAQAHKRGEILSTPTNPSPLKHQILTQERPVAQIKAKYYNLSFNREKVEKFIRKVERIAHIEGAKEEYLEMQMEFWRTGSKLSDAIEAMPGYEEGK</sequence>
<organism evidence="2 3">
    <name type="scientific">Austropuccinia psidii MF-1</name>
    <dbReference type="NCBI Taxonomy" id="1389203"/>
    <lineage>
        <taxon>Eukaryota</taxon>
        <taxon>Fungi</taxon>
        <taxon>Dikarya</taxon>
        <taxon>Basidiomycota</taxon>
        <taxon>Pucciniomycotina</taxon>
        <taxon>Pucciniomycetes</taxon>
        <taxon>Pucciniales</taxon>
        <taxon>Sphaerophragmiaceae</taxon>
        <taxon>Austropuccinia</taxon>
    </lineage>
</organism>
<comment type="caution">
    <text evidence="2">The sequence shown here is derived from an EMBL/GenBank/DDBJ whole genome shotgun (WGS) entry which is preliminary data.</text>
</comment>
<gene>
    <name evidence="2" type="ORF">O181_036047</name>
</gene>
<feature type="compositionally biased region" description="Polar residues" evidence="1">
    <location>
        <begin position="60"/>
        <end position="70"/>
    </location>
</feature>
<keyword evidence="3" id="KW-1185">Reference proteome</keyword>
<feature type="compositionally biased region" description="Basic and acidic residues" evidence="1">
    <location>
        <begin position="98"/>
        <end position="109"/>
    </location>
</feature>
<accession>A0A9Q3H9J4</accession>
<name>A0A9Q3H9J4_9BASI</name>